<dbReference type="Gene3D" id="3.40.50.1000">
    <property type="entry name" value="HAD superfamily/HAD-like"/>
    <property type="match status" value="1"/>
</dbReference>
<dbReference type="NCBIfam" id="TIGR01494">
    <property type="entry name" value="ATPase_P-type"/>
    <property type="match status" value="1"/>
</dbReference>
<keyword evidence="3" id="KW-0547">Nucleotide-binding</keyword>
<dbReference type="GO" id="GO:0016887">
    <property type="term" value="F:ATP hydrolysis activity"/>
    <property type="evidence" value="ECO:0007669"/>
    <property type="project" value="InterPro"/>
</dbReference>
<feature type="transmembrane region" description="Helical" evidence="7">
    <location>
        <begin position="256"/>
        <end position="274"/>
    </location>
</feature>
<proteinExistence type="predicted"/>
<dbReference type="SMART" id="SM00831">
    <property type="entry name" value="Cation_ATPase_N"/>
    <property type="match status" value="1"/>
</dbReference>
<reference evidence="9 10" key="1">
    <citation type="submission" date="2017-09" db="EMBL/GenBank/DDBJ databases">
        <authorList>
            <consortium name="International Durum Wheat Genome Sequencing Consortium (IDWGSC)"/>
            <person name="Milanesi L."/>
        </authorList>
    </citation>
    <scope>NUCLEOTIDE SEQUENCE [LARGE SCALE GENOMIC DNA]</scope>
    <source>
        <strain evidence="10">cv. Svevo</strain>
    </source>
</reference>
<keyword evidence="6 7" id="KW-0472">Membrane</keyword>
<dbReference type="InterPro" id="IPR023299">
    <property type="entry name" value="ATPase_P-typ_cyto_dom_N"/>
</dbReference>
<keyword evidence="5 7" id="KW-1133">Transmembrane helix</keyword>
<dbReference type="Gramene" id="TRITD4Av1G186410.1">
    <property type="protein sequence ID" value="TRITD4Av1G186410.1"/>
    <property type="gene ID" value="TRITD4Av1G186410"/>
</dbReference>
<dbReference type="PROSITE" id="PS00154">
    <property type="entry name" value="ATPASE_E1_E2"/>
    <property type="match status" value="1"/>
</dbReference>
<dbReference type="SUPFAM" id="SSF81665">
    <property type="entry name" value="Calcium ATPase, transmembrane domain M"/>
    <property type="match status" value="1"/>
</dbReference>
<feature type="transmembrane region" description="Helical" evidence="7">
    <location>
        <begin position="60"/>
        <end position="78"/>
    </location>
</feature>
<dbReference type="Pfam" id="PF00122">
    <property type="entry name" value="E1-E2_ATPase"/>
    <property type="match status" value="1"/>
</dbReference>
<dbReference type="Pfam" id="PF13246">
    <property type="entry name" value="Cation_ATPase"/>
    <property type="match status" value="1"/>
</dbReference>
<keyword evidence="4" id="KW-0067">ATP-binding</keyword>
<dbReference type="PRINTS" id="PR00121">
    <property type="entry name" value="NAKATPASE"/>
</dbReference>
<dbReference type="Gene3D" id="1.20.1110.10">
    <property type="entry name" value="Calcium-transporting ATPase, transmembrane domain"/>
    <property type="match status" value="1"/>
</dbReference>
<feature type="transmembrane region" description="Helical" evidence="7">
    <location>
        <begin position="294"/>
        <end position="317"/>
    </location>
</feature>
<dbReference type="InterPro" id="IPR004014">
    <property type="entry name" value="ATPase_P-typ_cation-transptr_N"/>
</dbReference>
<dbReference type="Gene3D" id="2.70.150.10">
    <property type="entry name" value="Calcium-transporting ATPase, cytoplasmic transduction domain A"/>
    <property type="match status" value="1"/>
</dbReference>
<evidence type="ECO:0000256" key="7">
    <source>
        <dbReference type="SAM" id="Phobius"/>
    </source>
</evidence>
<keyword evidence="2 7" id="KW-0812">Transmembrane</keyword>
<protein>
    <recommendedName>
        <fullName evidence="8">Cation-transporting P-type ATPase N-terminal domain-containing protein</fullName>
    </recommendedName>
</protein>
<name>A0A9R0SG53_TRITD</name>
<dbReference type="InterPro" id="IPR008250">
    <property type="entry name" value="ATPase_P-typ_transduc_dom_A_sf"/>
</dbReference>
<dbReference type="PANTHER" id="PTHR42861">
    <property type="entry name" value="CALCIUM-TRANSPORTING ATPASE"/>
    <property type="match status" value="1"/>
</dbReference>
<gene>
    <name evidence="9" type="ORF">TRITD_4Av1G186410</name>
</gene>
<dbReference type="InterPro" id="IPR018303">
    <property type="entry name" value="ATPase_P-typ_P_site"/>
</dbReference>
<evidence type="ECO:0000256" key="1">
    <source>
        <dbReference type="ARBA" id="ARBA00004141"/>
    </source>
</evidence>
<evidence type="ECO:0000256" key="6">
    <source>
        <dbReference type="ARBA" id="ARBA00023136"/>
    </source>
</evidence>
<accession>A0A9R0SG53</accession>
<dbReference type="InterPro" id="IPR059000">
    <property type="entry name" value="ATPase_P-type_domA"/>
</dbReference>
<dbReference type="InterPro" id="IPR023298">
    <property type="entry name" value="ATPase_P-typ_TM_dom_sf"/>
</dbReference>
<dbReference type="SUPFAM" id="SSF81653">
    <property type="entry name" value="Calcium ATPase, transduction domain A"/>
    <property type="match status" value="1"/>
</dbReference>
<dbReference type="PRINTS" id="PR00119">
    <property type="entry name" value="CATATPASE"/>
</dbReference>
<dbReference type="InterPro" id="IPR001757">
    <property type="entry name" value="P_typ_ATPase"/>
</dbReference>
<evidence type="ECO:0000259" key="8">
    <source>
        <dbReference type="SMART" id="SM00831"/>
    </source>
</evidence>
<evidence type="ECO:0000313" key="9">
    <source>
        <dbReference type="EMBL" id="VAH94710.1"/>
    </source>
</evidence>
<dbReference type="SUPFAM" id="SSF81660">
    <property type="entry name" value="Metal cation-transporting ATPase, ATP-binding domain N"/>
    <property type="match status" value="1"/>
</dbReference>
<sequence>MEDAYAKSVSEVLQAFGVDRTKGLSDSQVEQHASLYGKNVLPQEESTPFWKLVLKQFDDLLVKILIAAAVVSFLLARLNGETGLTAFLEPSVIFMILAANAAVGVITETNAEKALEELRAYQADVATVLRNGCFSILPATELVPGDIVEVGVGCKVPADMRMVEMLSHQLRVDQAILTGESCSVAKELDSTSAMNAVYQDKTNILFSGTVVVAGRARAVVIGVGSNTAMGSIRDAMLRTEDEATPLKKKLDEFGTFLAKVIAGICLLVWVVNIGHFRDPSHGGFLRGAIHYFKVAVALAVAAIPEGLPAVVTTCLALGTKRMARLNAIVRSLPSVETLGCTTVICSDKTGTLTTNMMSVSKVCVVRSVHQRPITDEYSISGTTFAPDGFIYDASENQLEFPPQSPCLLHIAMCSALCNESTLQYNPDKKSYEKIGESTEVALRVLVEKVGLPGFDSMPSALNMLTKHERASYCNHYWENQFRKSKTTGDYVFKRCP</sequence>
<dbReference type="GO" id="GO:0005524">
    <property type="term" value="F:ATP binding"/>
    <property type="evidence" value="ECO:0007669"/>
    <property type="project" value="UniProtKB-KW"/>
</dbReference>
<evidence type="ECO:0000256" key="5">
    <source>
        <dbReference type="ARBA" id="ARBA00022989"/>
    </source>
</evidence>
<keyword evidence="10" id="KW-1185">Reference proteome</keyword>
<feature type="domain" description="Cation-transporting P-type ATPase N-terminal" evidence="8">
    <location>
        <begin position="3"/>
        <end position="77"/>
    </location>
</feature>
<evidence type="ECO:0000256" key="2">
    <source>
        <dbReference type="ARBA" id="ARBA00022692"/>
    </source>
</evidence>
<organism evidence="9 10">
    <name type="scientific">Triticum turgidum subsp. durum</name>
    <name type="common">Durum wheat</name>
    <name type="synonym">Triticum durum</name>
    <dbReference type="NCBI Taxonomy" id="4567"/>
    <lineage>
        <taxon>Eukaryota</taxon>
        <taxon>Viridiplantae</taxon>
        <taxon>Streptophyta</taxon>
        <taxon>Embryophyta</taxon>
        <taxon>Tracheophyta</taxon>
        <taxon>Spermatophyta</taxon>
        <taxon>Magnoliopsida</taxon>
        <taxon>Liliopsida</taxon>
        <taxon>Poales</taxon>
        <taxon>Poaceae</taxon>
        <taxon>BOP clade</taxon>
        <taxon>Pooideae</taxon>
        <taxon>Triticodae</taxon>
        <taxon>Triticeae</taxon>
        <taxon>Triticinae</taxon>
        <taxon>Triticum</taxon>
    </lineage>
</organism>
<feature type="transmembrane region" description="Helical" evidence="7">
    <location>
        <begin position="84"/>
        <end position="106"/>
    </location>
</feature>
<dbReference type="Pfam" id="PF00690">
    <property type="entry name" value="Cation_ATPase_N"/>
    <property type="match status" value="1"/>
</dbReference>
<evidence type="ECO:0000313" key="10">
    <source>
        <dbReference type="Proteomes" id="UP000324705"/>
    </source>
</evidence>
<dbReference type="FunFam" id="2.70.150.10:FF:000055">
    <property type="entry name" value="Calcium-transporting ATPase"/>
    <property type="match status" value="1"/>
</dbReference>
<dbReference type="GO" id="GO:0016020">
    <property type="term" value="C:membrane"/>
    <property type="evidence" value="ECO:0007669"/>
    <property type="project" value="UniProtKB-SubCell"/>
</dbReference>
<dbReference type="Gene3D" id="3.40.1110.10">
    <property type="entry name" value="Calcium-transporting ATPase, cytoplasmic domain N"/>
    <property type="match status" value="1"/>
</dbReference>
<dbReference type="EMBL" id="LT934117">
    <property type="protein sequence ID" value="VAH94710.1"/>
    <property type="molecule type" value="Genomic_DNA"/>
</dbReference>
<evidence type="ECO:0000256" key="4">
    <source>
        <dbReference type="ARBA" id="ARBA00022840"/>
    </source>
</evidence>
<dbReference type="Proteomes" id="UP000324705">
    <property type="component" value="Chromosome 4A"/>
</dbReference>
<dbReference type="InterPro" id="IPR023214">
    <property type="entry name" value="HAD_sf"/>
</dbReference>
<dbReference type="AlphaFoldDB" id="A0A9R0SG53"/>
<evidence type="ECO:0000256" key="3">
    <source>
        <dbReference type="ARBA" id="ARBA00022741"/>
    </source>
</evidence>
<dbReference type="FunFam" id="1.20.1110.10:FF:000027">
    <property type="entry name" value="Calcium-transporting ATPase, putative"/>
    <property type="match status" value="1"/>
</dbReference>
<comment type="subcellular location">
    <subcellularLocation>
        <location evidence="1">Membrane</location>
        <topology evidence="1">Multi-pass membrane protein</topology>
    </subcellularLocation>
</comment>